<dbReference type="InterPro" id="IPR000182">
    <property type="entry name" value="GNAT_dom"/>
</dbReference>
<protein>
    <submittedName>
        <fullName evidence="4">GNAT family N-acetyltransferase</fullName>
    </submittedName>
</protein>
<evidence type="ECO:0000313" key="5">
    <source>
        <dbReference type="Proteomes" id="UP001320715"/>
    </source>
</evidence>
<comment type="caution">
    <text evidence="4">The sequence shown here is derived from an EMBL/GenBank/DDBJ whole genome shotgun (WGS) entry which is preliminary data.</text>
</comment>
<evidence type="ECO:0000256" key="2">
    <source>
        <dbReference type="ARBA" id="ARBA00023315"/>
    </source>
</evidence>
<dbReference type="InterPro" id="IPR016181">
    <property type="entry name" value="Acyl_CoA_acyltransferase"/>
</dbReference>
<dbReference type="PANTHER" id="PTHR43420">
    <property type="entry name" value="ACETYLTRANSFERASE"/>
    <property type="match status" value="1"/>
</dbReference>
<dbReference type="RefSeq" id="WP_252915392.1">
    <property type="nucleotide sequence ID" value="NZ_JAAAML010000001.1"/>
</dbReference>
<organism evidence="4 5">
    <name type="scientific">Hoeflea alexandrii</name>
    <dbReference type="NCBI Taxonomy" id="288436"/>
    <lineage>
        <taxon>Bacteria</taxon>
        <taxon>Pseudomonadati</taxon>
        <taxon>Pseudomonadota</taxon>
        <taxon>Alphaproteobacteria</taxon>
        <taxon>Hyphomicrobiales</taxon>
        <taxon>Rhizobiaceae</taxon>
        <taxon>Hoeflea</taxon>
    </lineage>
</organism>
<keyword evidence="1" id="KW-0808">Transferase</keyword>
<dbReference type="EMBL" id="JAAAML010000001">
    <property type="protein sequence ID" value="MCO6408210.1"/>
    <property type="molecule type" value="Genomic_DNA"/>
</dbReference>
<accession>A0ABT1CPU0</accession>
<gene>
    <name evidence="4" type="ORF">GTW23_08505</name>
</gene>
<feature type="domain" description="N-acetyltransferase" evidence="3">
    <location>
        <begin position="34"/>
        <end position="198"/>
    </location>
</feature>
<dbReference type="Pfam" id="PF00583">
    <property type="entry name" value="Acetyltransf_1"/>
    <property type="match status" value="1"/>
</dbReference>
<dbReference type="PANTHER" id="PTHR43420:SF47">
    <property type="entry name" value="N-ACETYLTRANSFERASE DOMAIN-CONTAINING PROTEIN"/>
    <property type="match status" value="1"/>
</dbReference>
<reference evidence="4 5" key="1">
    <citation type="submission" date="2020-01" db="EMBL/GenBank/DDBJ databases">
        <title>Genomes of bacteria type strains.</title>
        <authorList>
            <person name="Chen J."/>
            <person name="Zhu S."/>
            <person name="Yang J."/>
        </authorList>
    </citation>
    <scope>NUCLEOTIDE SEQUENCE [LARGE SCALE GENOMIC DNA]</scope>
    <source>
        <strain evidence="4 5">DSM 16655</strain>
    </source>
</reference>
<name>A0ABT1CPU0_9HYPH</name>
<evidence type="ECO:0000313" key="4">
    <source>
        <dbReference type="EMBL" id="MCO6408210.1"/>
    </source>
</evidence>
<dbReference type="Gene3D" id="3.40.630.30">
    <property type="match status" value="1"/>
</dbReference>
<dbReference type="CDD" id="cd04301">
    <property type="entry name" value="NAT_SF"/>
    <property type="match status" value="1"/>
</dbReference>
<proteinExistence type="predicted"/>
<dbReference type="InterPro" id="IPR050680">
    <property type="entry name" value="YpeA/RimI_acetyltransf"/>
</dbReference>
<evidence type="ECO:0000259" key="3">
    <source>
        <dbReference type="PROSITE" id="PS51186"/>
    </source>
</evidence>
<keyword evidence="5" id="KW-1185">Reference proteome</keyword>
<keyword evidence="2" id="KW-0012">Acyltransferase</keyword>
<dbReference type="SUPFAM" id="SSF55729">
    <property type="entry name" value="Acyl-CoA N-acyltransferases (Nat)"/>
    <property type="match status" value="1"/>
</dbReference>
<evidence type="ECO:0000256" key="1">
    <source>
        <dbReference type="ARBA" id="ARBA00022679"/>
    </source>
</evidence>
<dbReference type="Proteomes" id="UP001320715">
    <property type="component" value="Unassembled WGS sequence"/>
</dbReference>
<dbReference type="PROSITE" id="PS51186">
    <property type="entry name" value="GNAT"/>
    <property type="match status" value="1"/>
</dbReference>
<sequence length="198" mass="21360">MTDSAPISIEQGLRTDHRDVAAALFWEAFKGKLMPVMKPETKALAFLVSAIDPSHAISAVSGRGELLGIVGFKTTEGGFVGGGLREMTKVYGPVGGFWRGLLLSVLERPVEAGTLLMDGIFVSASARGQGVGTMLLDAVRLKAIDFGLARIRLDVIDSNPRARALYERQGFVALETSETGLFRHVFGFRSSTRMNCQL</sequence>